<dbReference type="Proteomes" id="UP001213000">
    <property type="component" value="Unassembled WGS sequence"/>
</dbReference>
<proteinExistence type="predicted"/>
<name>A0AAD5VQX5_9AGAR</name>
<dbReference type="EMBL" id="JANIEX010000684">
    <property type="protein sequence ID" value="KAJ3564197.1"/>
    <property type="molecule type" value="Genomic_DNA"/>
</dbReference>
<feature type="signal peptide" evidence="1">
    <location>
        <begin position="1"/>
        <end position="23"/>
    </location>
</feature>
<keyword evidence="1" id="KW-0732">Signal</keyword>
<feature type="chain" id="PRO_5042203801" evidence="1">
    <location>
        <begin position="24"/>
        <end position="169"/>
    </location>
</feature>
<keyword evidence="3" id="KW-1185">Reference proteome</keyword>
<organism evidence="2 3">
    <name type="scientific">Leucocoprinus birnbaumii</name>
    <dbReference type="NCBI Taxonomy" id="56174"/>
    <lineage>
        <taxon>Eukaryota</taxon>
        <taxon>Fungi</taxon>
        <taxon>Dikarya</taxon>
        <taxon>Basidiomycota</taxon>
        <taxon>Agaricomycotina</taxon>
        <taxon>Agaricomycetes</taxon>
        <taxon>Agaricomycetidae</taxon>
        <taxon>Agaricales</taxon>
        <taxon>Agaricineae</taxon>
        <taxon>Agaricaceae</taxon>
        <taxon>Leucocoprinus</taxon>
    </lineage>
</organism>
<evidence type="ECO:0000256" key="1">
    <source>
        <dbReference type="SAM" id="SignalP"/>
    </source>
</evidence>
<comment type="caution">
    <text evidence="2">The sequence shown here is derived from an EMBL/GenBank/DDBJ whole genome shotgun (WGS) entry which is preliminary data.</text>
</comment>
<evidence type="ECO:0000313" key="3">
    <source>
        <dbReference type="Proteomes" id="UP001213000"/>
    </source>
</evidence>
<sequence length="169" mass="17845">MKFFGLSLFNAVLFSDMMAGVLGATITLYNIPPPSPTGTLNPNLLSISADILWSVSPVSTRSDGKTVYDEVMVITKDVWYNPSTTTTVTSGIPSTTTHTVVEDANGLEESFTQGPSFDAAAIAQSCSFQGTTAGGCMYSNVLGTENIARTEFTSFTGVPTPVYTITVDS</sequence>
<accession>A0AAD5VQX5</accession>
<gene>
    <name evidence="2" type="ORF">NP233_g8449</name>
</gene>
<protein>
    <submittedName>
        <fullName evidence="2">Uncharacterized protein</fullName>
    </submittedName>
</protein>
<reference evidence="2" key="1">
    <citation type="submission" date="2022-07" db="EMBL/GenBank/DDBJ databases">
        <title>Genome Sequence of Leucocoprinus birnbaumii.</title>
        <authorList>
            <person name="Buettner E."/>
        </authorList>
    </citation>
    <scope>NUCLEOTIDE SEQUENCE</scope>
    <source>
        <strain evidence="2">VT141</strain>
    </source>
</reference>
<dbReference type="AlphaFoldDB" id="A0AAD5VQX5"/>
<evidence type="ECO:0000313" key="2">
    <source>
        <dbReference type="EMBL" id="KAJ3564197.1"/>
    </source>
</evidence>